<sequence length="231" mass="25412">MRLHTRTWGEGDRTAVLIHGIMSDSRTWQVVGPRIAERGYRVTGVDLRGHGHSGRGRYSPQDWADDLVETLPGEPDIAIGHSLGAVALALAAARLRPRRAVYSDPAWFVSHRDGDAGPSRFREFKHATRDEVVAAHPRWSQDDIDIEMATLRTWDPDTVDGASMITGTDLAPLRPAAPSLVLLARESVFYSEAAVTEMEQRGLEVLVVPGVGHTIHRDDPTVFLAALDGWI</sequence>
<dbReference type="PANTHER" id="PTHR43194:SF2">
    <property type="entry name" value="PEROXISOMAL MEMBRANE PROTEIN LPX1"/>
    <property type="match status" value="1"/>
</dbReference>
<dbReference type="Gene3D" id="3.40.50.1820">
    <property type="entry name" value="alpha/beta hydrolase"/>
    <property type="match status" value="1"/>
</dbReference>
<gene>
    <name evidence="2" type="ORF">G1H10_23970</name>
</gene>
<dbReference type="InterPro" id="IPR050228">
    <property type="entry name" value="Carboxylesterase_BioH"/>
</dbReference>
<proteinExistence type="predicted"/>
<dbReference type="AlphaFoldDB" id="A0A6L9SDW2"/>
<dbReference type="InterPro" id="IPR000073">
    <property type="entry name" value="AB_hydrolase_1"/>
</dbReference>
<keyword evidence="3" id="KW-1185">Reference proteome</keyword>
<organism evidence="2 3">
    <name type="scientific">Phytoactinopolyspora halotolerans</name>
    <dbReference type="NCBI Taxonomy" id="1981512"/>
    <lineage>
        <taxon>Bacteria</taxon>
        <taxon>Bacillati</taxon>
        <taxon>Actinomycetota</taxon>
        <taxon>Actinomycetes</taxon>
        <taxon>Jiangellales</taxon>
        <taxon>Jiangellaceae</taxon>
        <taxon>Phytoactinopolyspora</taxon>
    </lineage>
</organism>
<evidence type="ECO:0000313" key="2">
    <source>
        <dbReference type="EMBL" id="NEE03229.1"/>
    </source>
</evidence>
<evidence type="ECO:0000313" key="3">
    <source>
        <dbReference type="Proteomes" id="UP000475214"/>
    </source>
</evidence>
<dbReference type="RefSeq" id="WP_163742698.1">
    <property type="nucleotide sequence ID" value="NZ_JAAGOA010000020.1"/>
</dbReference>
<feature type="domain" description="AB hydrolase-1" evidence="1">
    <location>
        <begin position="16"/>
        <end position="225"/>
    </location>
</feature>
<evidence type="ECO:0000259" key="1">
    <source>
        <dbReference type="Pfam" id="PF12697"/>
    </source>
</evidence>
<dbReference type="EMBL" id="JAAGOA010000020">
    <property type="protein sequence ID" value="NEE03229.1"/>
    <property type="molecule type" value="Genomic_DNA"/>
</dbReference>
<dbReference type="PANTHER" id="PTHR43194">
    <property type="entry name" value="HYDROLASE ALPHA/BETA FOLD FAMILY"/>
    <property type="match status" value="1"/>
</dbReference>
<reference evidence="2 3" key="1">
    <citation type="submission" date="2020-02" db="EMBL/GenBank/DDBJ databases">
        <authorList>
            <person name="Li X.-J."/>
            <person name="Han X.-M."/>
        </authorList>
    </citation>
    <scope>NUCLEOTIDE SEQUENCE [LARGE SCALE GENOMIC DNA]</scope>
    <source>
        <strain evidence="2 3">CCTCC AB 2017055</strain>
    </source>
</reference>
<dbReference type="Pfam" id="PF12697">
    <property type="entry name" value="Abhydrolase_6"/>
    <property type="match status" value="1"/>
</dbReference>
<keyword evidence="2" id="KW-0378">Hydrolase</keyword>
<name>A0A6L9SDW2_9ACTN</name>
<accession>A0A6L9SDW2</accession>
<dbReference type="Proteomes" id="UP000475214">
    <property type="component" value="Unassembled WGS sequence"/>
</dbReference>
<dbReference type="SUPFAM" id="SSF53474">
    <property type="entry name" value="alpha/beta-Hydrolases"/>
    <property type="match status" value="1"/>
</dbReference>
<dbReference type="GO" id="GO:0016787">
    <property type="term" value="F:hydrolase activity"/>
    <property type="evidence" value="ECO:0007669"/>
    <property type="project" value="UniProtKB-KW"/>
</dbReference>
<dbReference type="InterPro" id="IPR029058">
    <property type="entry name" value="AB_hydrolase_fold"/>
</dbReference>
<comment type="caution">
    <text evidence="2">The sequence shown here is derived from an EMBL/GenBank/DDBJ whole genome shotgun (WGS) entry which is preliminary data.</text>
</comment>
<protein>
    <submittedName>
        <fullName evidence="2">Alpha/beta hydrolase</fullName>
    </submittedName>
</protein>